<evidence type="ECO:0000313" key="3">
    <source>
        <dbReference type="EMBL" id="GAG90092.1"/>
    </source>
</evidence>
<dbReference type="PANTHER" id="PTHR11712">
    <property type="entry name" value="POLYKETIDE SYNTHASE-RELATED"/>
    <property type="match status" value="1"/>
</dbReference>
<dbReference type="GO" id="GO:0004315">
    <property type="term" value="F:3-oxoacyl-[acyl-carrier-protein] synthase activity"/>
    <property type="evidence" value="ECO:0007669"/>
    <property type="project" value="TreeGrafter"/>
</dbReference>
<dbReference type="EMBL" id="BART01028295">
    <property type="protein sequence ID" value="GAG90092.1"/>
    <property type="molecule type" value="Genomic_DNA"/>
</dbReference>
<dbReference type="AlphaFoldDB" id="X1CA23"/>
<reference evidence="3" key="1">
    <citation type="journal article" date="2014" name="Front. Microbiol.">
        <title>High frequency of phylogenetically diverse reductive dehalogenase-homologous genes in deep subseafloor sedimentary metagenomes.</title>
        <authorList>
            <person name="Kawai M."/>
            <person name="Futagami T."/>
            <person name="Toyoda A."/>
            <person name="Takaki Y."/>
            <person name="Nishi S."/>
            <person name="Hori S."/>
            <person name="Arai W."/>
            <person name="Tsubouchi T."/>
            <person name="Morono Y."/>
            <person name="Uchiyama I."/>
            <person name="Ito T."/>
            <person name="Fujiyama A."/>
            <person name="Inagaki F."/>
            <person name="Takami H."/>
        </authorList>
    </citation>
    <scope>NUCLEOTIDE SEQUENCE</scope>
    <source>
        <strain evidence="3">Expedition CK06-06</strain>
    </source>
</reference>
<sequence length="176" mass="18908">MERTRVVITGLGTVNPLANSIEEFWQGLQAGKSGITTITHFDASELPCRIAGEVKDFDPLDYLDRKTARRLPRSTQLAVAAAHQAIEDAGLPLTMPEPERVGVMFGTAVAGMESILYANNVMETQGFKRMNPYHVPSGIPNMPAFQIAKEFQCLGANNTTATACAAGTLAVGEGRK</sequence>
<name>X1CA23_9ZZZZ</name>
<evidence type="ECO:0000256" key="1">
    <source>
        <dbReference type="ARBA" id="ARBA00022679"/>
    </source>
</evidence>
<comment type="caution">
    <text evidence="3">The sequence shown here is derived from an EMBL/GenBank/DDBJ whole genome shotgun (WGS) entry which is preliminary data.</text>
</comment>
<dbReference type="PANTHER" id="PTHR11712:SF336">
    <property type="entry name" value="3-OXOACYL-[ACYL-CARRIER-PROTEIN] SYNTHASE, MITOCHONDRIAL"/>
    <property type="match status" value="1"/>
</dbReference>
<dbReference type="Pfam" id="PF00109">
    <property type="entry name" value="ketoacyl-synt"/>
    <property type="match status" value="1"/>
</dbReference>
<dbReference type="InterPro" id="IPR000794">
    <property type="entry name" value="Beta-ketoacyl_synthase"/>
</dbReference>
<keyword evidence="1" id="KW-0808">Transferase</keyword>
<dbReference type="SUPFAM" id="SSF53901">
    <property type="entry name" value="Thiolase-like"/>
    <property type="match status" value="1"/>
</dbReference>
<accession>X1CA23</accession>
<dbReference type="GO" id="GO:0005829">
    <property type="term" value="C:cytosol"/>
    <property type="evidence" value="ECO:0007669"/>
    <property type="project" value="TreeGrafter"/>
</dbReference>
<dbReference type="Gene3D" id="3.40.47.10">
    <property type="match status" value="1"/>
</dbReference>
<dbReference type="InterPro" id="IPR016039">
    <property type="entry name" value="Thiolase-like"/>
</dbReference>
<dbReference type="InterPro" id="IPR014030">
    <property type="entry name" value="Ketoacyl_synth_N"/>
</dbReference>
<gene>
    <name evidence="3" type="ORF">S01H4_49929</name>
</gene>
<evidence type="ECO:0000259" key="2">
    <source>
        <dbReference type="Pfam" id="PF00109"/>
    </source>
</evidence>
<proteinExistence type="predicted"/>
<dbReference type="GO" id="GO:0006633">
    <property type="term" value="P:fatty acid biosynthetic process"/>
    <property type="evidence" value="ECO:0007669"/>
    <property type="project" value="TreeGrafter"/>
</dbReference>
<organism evidence="3">
    <name type="scientific">marine sediment metagenome</name>
    <dbReference type="NCBI Taxonomy" id="412755"/>
    <lineage>
        <taxon>unclassified sequences</taxon>
        <taxon>metagenomes</taxon>
        <taxon>ecological metagenomes</taxon>
    </lineage>
</organism>
<protein>
    <recommendedName>
        <fullName evidence="2">Beta-ketoacyl synthase-like N-terminal domain-containing protein</fullName>
    </recommendedName>
</protein>
<feature type="domain" description="Beta-ketoacyl synthase-like N-terminal" evidence="2">
    <location>
        <begin position="4"/>
        <end position="171"/>
    </location>
</feature>